<dbReference type="SUPFAM" id="SSF46785">
    <property type="entry name" value="Winged helix' DNA-binding domain"/>
    <property type="match status" value="1"/>
</dbReference>
<dbReference type="PRINTS" id="PR00039">
    <property type="entry name" value="HTHLYSR"/>
</dbReference>
<evidence type="ECO:0000259" key="5">
    <source>
        <dbReference type="PROSITE" id="PS50931"/>
    </source>
</evidence>
<dbReference type="PROSITE" id="PS50931">
    <property type="entry name" value="HTH_LYSR"/>
    <property type="match status" value="1"/>
</dbReference>
<dbReference type="InterPro" id="IPR005119">
    <property type="entry name" value="LysR_subst-bd"/>
</dbReference>
<evidence type="ECO:0000256" key="4">
    <source>
        <dbReference type="ARBA" id="ARBA00023163"/>
    </source>
</evidence>
<accession>A0ABU1M2B3</accession>
<dbReference type="InterPro" id="IPR000847">
    <property type="entry name" value="LysR_HTH_N"/>
</dbReference>
<dbReference type="Gene3D" id="3.40.190.290">
    <property type="match status" value="1"/>
</dbReference>
<organism evidence="6 7">
    <name type="scientific">Paraburkholderia terricola</name>
    <dbReference type="NCBI Taxonomy" id="169427"/>
    <lineage>
        <taxon>Bacteria</taxon>
        <taxon>Pseudomonadati</taxon>
        <taxon>Pseudomonadota</taxon>
        <taxon>Betaproteobacteria</taxon>
        <taxon>Burkholderiales</taxon>
        <taxon>Burkholderiaceae</taxon>
        <taxon>Paraburkholderia</taxon>
    </lineage>
</organism>
<comment type="similarity">
    <text evidence="1">Belongs to the LysR transcriptional regulatory family.</text>
</comment>
<dbReference type="Proteomes" id="UP001264340">
    <property type="component" value="Unassembled WGS sequence"/>
</dbReference>
<dbReference type="SUPFAM" id="SSF53850">
    <property type="entry name" value="Periplasmic binding protein-like II"/>
    <property type="match status" value="1"/>
</dbReference>
<dbReference type="InterPro" id="IPR036388">
    <property type="entry name" value="WH-like_DNA-bd_sf"/>
</dbReference>
<gene>
    <name evidence="6" type="ORF">J2804_006596</name>
</gene>
<dbReference type="Pfam" id="PF03466">
    <property type="entry name" value="LysR_substrate"/>
    <property type="match status" value="1"/>
</dbReference>
<keyword evidence="7" id="KW-1185">Reference proteome</keyword>
<evidence type="ECO:0000256" key="2">
    <source>
        <dbReference type="ARBA" id="ARBA00023015"/>
    </source>
</evidence>
<keyword evidence="3 6" id="KW-0238">DNA-binding</keyword>
<dbReference type="GO" id="GO:0003677">
    <property type="term" value="F:DNA binding"/>
    <property type="evidence" value="ECO:0007669"/>
    <property type="project" value="UniProtKB-KW"/>
</dbReference>
<feature type="domain" description="HTH lysR-type" evidence="5">
    <location>
        <begin position="17"/>
        <end position="74"/>
    </location>
</feature>
<dbReference type="PANTHER" id="PTHR30537:SF35">
    <property type="entry name" value="TRANSCRIPTIONAL REGULATORY PROTEIN"/>
    <property type="match status" value="1"/>
</dbReference>
<dbReference type="EMBL" id="JAVDRP010000035">
    <property type="protein sequence ID" value="MDR6413159.1"/>
    <property type="molecule type" value="Genomic_DNA"/>
</dbReference>
<evidence type="ECO:0000313" key="6">
    <source>
        <dbReference type="EMBL" id="MDR6413159.1"/>
    </source>
</evidence>
<dbReference type="InterPro" id="IPR058163">
    <property type="entry name" value="LysR-type_TF_proteobact-type"/>
</dbReference>
<protein>
    <submittedName>
        <fullName evidence="6">DNA-binding transcriptional LysR family regulator</fullName>
    </submittedName>
</protein>
<dbReference type="Gene3D" id="1.10.10.10">
    <property type="entry name" value="Winged helix-like DNA-binding domain superfamily/Winged helix DNA-binding domain"/>
    <property type="match status" value="1"/>
</dbReference>
<keyword evidence="4" id="KW-0804">Transcription</keyword>
<comment type="caution">
    <text evidence="6">The sequence shown here is derived from an EMBL/GenBank/DDBJ whole genome shotgun (WGS) entry which is preliminary data.</text>
</comment>
<evidence type="ECO:0000256" key="1">
    <source>
        <dbReference type="ARBA" id="ARBA00009437"/>
    </source>
</evidence>
<name>A0ABU1M2B3_9BURK</name>
<dbReference type="Pfam" id="PF00126">
    <property type="entry name" value="HTH_1"/>
    <property type="match status" value="1"/>
</dbReference>
<proteinExistence type="inferred from homology"/>
<sequence length="322" mass="35887">MFIDLNNHWNTMSNIENLWSHLHWLTVLASQGNYTRAANRLGVSKAAVSQRIAELERAAGVSLVQRTTRSVRLTEAGLQLVEETRSHYDQIAQSFAGVRDSADIVRGSIRVTAPVAFARQQLVPRLPEFLQRYPEVRVQLDLADRLASLAIEGFDLAIRHTASAPETHVAWTLCKTTTVIVATPAYLRRRGTPAHPDELSTHDCLFYPRALDTAAWSFERSGARRTLTARLTVPIAGPFCANNSEVLRDAALDHLGIALLPDFSAASSLRSGKLVRVLPEWRPVDVFAEQLFAIRPYASHVPRAVHEFVAYLRETFNGGFLE</sequence>
<dbReference type="PANTHER" id="PTHR30537">
    <property type="entry name" value="HTH-TYPE TRANSCRIPTIONAL REGULATOR"/>
    <property type="match status" value="1"/>
</dbReference>
<reference evidence="6 7" key="1">
    <citation type="submission" date="2023-07" db="EMBL/GenBank/DDBJ databases">
        <title>Sorghum-associated microbial communities from plants grown in Nebraska, USA.</title>
        <authorList>
            <person name="Schachtman D."/>
        </authorList>
    </citation>
    <scope>NUCLEOTIDE SEQUENCE [LARGE SCALE GENOMIC DNA]</scope>
    <source>
        <strain evidence="6 7">DS1316</strain>
    </source>
</reference>
<evidence type="ECO:0000256" key="3">
    <source>
        <dbReference type="ARBA" id="ARBA00023125"/>
    </source>
</evidence>
<dbReference type="InterPro" id="IPR036390">
    <property type="entry name" value="WH_DNA-bd_sf"/>
</dbReference>
<keyword evidence="2" id="KW-0805">Transcription regulation</keyword>
<evidence type="ECO:0000313" key="7">
    <source>
        <dbReference type="Proteomes" id="UP001264340"/>
    </source>
</evidence>
<dbReference type="CDD" id="cd08422">
    <property type="entry name" value="PBP2_CrgA_like"/>
    <property type="match status" value="1"/>
</dbReference>